<evidence type="ECO:0000313" key="2">
    <source>
        <dbReference type="Proteomes" id="UP000177152"/>
    </source>
</evidence>
<protein>
    <submittedName>
        <fullName evidence="1">Uncharacterized protein</fullName>
    </submittedName>
</protein>
<dbReference type="Proteomes" id="UP000177152">
    <property type="component" value="Unassembled WGS sequence"/>
</dbReference>
<accession>A0A1G2K811</accession>
<evidence type="ECO:0000313" key="1">
    <source>
        <dbReference type="EMBL" id="OGZ95566.1"/>
    </source>
</evidence>
<organism evidence="1 2">
    <name type="scientific">Candidatus Sungbacteria bacterium RIFCSPHIGHO2_01_FULL_47_32</name>
    <dbReference type="NCBI Taxonomy" id="1802264"/>
    <lineage>
        <taxon>Bacteria</taxon>
        <taxon>Candidatus Sungiibacteriota</taxon>
    </lineage>
</organism>
<proteinExistence type="predicted"/>
<sequence>MKDSKDGRMLLWFFIPLEHTAKADRFIKKLAARKIISAARTYSASITIVSKDGIEETQAKRYLLEFSGSEEKAERLLKALYKRKIVPGGKMWTIYYCRESAYMPAHYHRH</sequence>
<reference evidence="1 2" key="1">
    <citation type="journal article" date="2016" name="Nat. Commun.">
        <title>Thousands of microbial genomes shed light on interconnected biogeochemical processes in an aquifer system.</title>
        <authorList>
            <person name="Anantharaman K."/>
            <person name="Brown C.T."/>
            <person name="Hug L.A."/>
            <person name="Sharon I."/>
            <person name="Castelle C.J."/>
            <person name="Probst A.J."/>
            <person name="Thomas B.C."/>
            <person name="Singh A."/>
            <person name="Wilkins M.J."/>
            <person name="Karaoz U."/>
            <person name="Brodie E.L."/>
            <person name="Williams K.H."/>
            <person name="Hubbard S.S."/>
            <person name="Banfield J.F."/>
        </authorList>
    </citation>
    <scope>NUCLEOTIDE SEQUENCE [LARGE SCALE GENOMIC DNA]</scope>
</reference>
<gene>
    <name evidence="1" type="ORF">A2633_06535</name>
</gene>
<comment type="caution">
    <text evidence="1">The sequence shown here is derived from an EMBL/GenBank/DDBJ whole genome shotgun (WGS) entry which is preliminary data.</text>
</comment>
<dbReference type="EMBL" id="MHQC01000007">
    <property type="protein sequence ID" value="OGZ95566.1"/>
    <property type="molecule type" value="Genomic_DNA"/>
</dbReference>
<dbReference type="AlphaFoldDB" id="A0A1G2K811"/>
<name>A0A1G2K811_9BACT</name>